<keyword evidence="1" id="KW-0129">CBS domain</keyword>
<dbReference type="PATRIC" id="fig|1679170.3.peg.1487"/>
<proteinExistence type="predicted"/>
<comment type="caution">
    <text evidence="3">The sequence shown here is derived from an EMBL/GenBank/DDBJ whole genome shotgun (WGS) entry which is preliminary data.</text>
</comment>
<evidence type="ECO:0000256" key="1">
    <source>
        <dbReference type="ARBA" id="ARBA00023122"/>
    </source>
</evidence>
<protein>
    <submittedName>
        <fullName evidence="3">CBS domain-containing protein YkuL</fullName>
    </submittedName>
</protein>
<reference evidence="4" key="1">
    <citation type="submission" date="2015-07" db="EMBL/GenBank/DDBJ databases">
        <title>Genome sequencing project for genomic taxonomy and phylogenomics of Bacillus-like bacteria.</title>
        <authorList>
            <person name="Liu B."/>
            <person name="Wang J."/>
            <person name="Zhu Y."/>
            <person name="Liu G."/>
            <person name="Chen Q."/>
            <person name="Chen Z."/>
            <person name="Lan J."/>
            <person name="Che J."/>
            <person name="Ge C."/>
            <person name="Shi H."/>
            <person name="Pan Z."/>
            <person name="Liu X."/>
        </authorList>
    </citation>
    <scope>NUCLEOTIDE SEQUENCE [LARGE SCALE GENOMIC DNA]</scope>
    <source>
        <strain evidence="4">FJAT-27997</strain>
    </source>
</reference>
<dbReference type="SUPFAM" id="SSF54631">
    <property type="entry name" value="CBS-domain pair"/>
    <property type="match status" value="1"/>
</dbReference>
<gene>
    <name evidence="3" type="ORF">AC625_06910</name>
</gene>
<name>A0A0K9GRQ2_9BACI</name>
<organism evidence="3 4">
    <name type="scientific">Peribacillus loiseleuriae</name>
    <dbReference type="NCBI Taxonomy" id="1679170"/>
    <lineage>
        <taxon>Bacteria</taxon>
        <taxon>Bacillati</taxon>
        <taxon>Bacillota</taxon>
        <taxon>Bacilli</taxon>
        <taxon>Bacillales</taxon>
        <taxon>Bacillaceae</taxon>
        <taxon>Peribacillus</taxon>
    </lineage>
</organism>
<sequence>MIGTHDGNLLELNVKDLMIPSECVAHVQIANNLEHTLLVLTKSGYTAIPVLDPTYKLHGLISTPVILDSILGMQRIEFEKLENKKVSEIMNKNIPRLHVEEKMDKGLELLIDQPFVCVQNDEGIFEGILTRRAILKEIYKGPASPSK</sequence>
<dbReference type="OrthoDB" id="2375431at2"/>
<dbReference type="RefSeq" id="WP_049680618.1">
    <property type="nucleotide sequence ID" value="NZ_LFZW01000001.1"/>
</dbReference>
<dbReference type="Proteomes" id="UP000037146">
    <property type="component" value="Unassembled WGS sequence"/>
</dbReference>
<dbReference type="InterPro" id="IPR046342">
    <property type="entry name" value="CBS_dom_sf"/>
</dbReference>
<evidence type="ECO:0000313" key="3">
    <source>
        <dbReference type="EMBL" id="KMY49286.1"/>
    </source>
</evidence>
<dbReference type="Pfam" id="PF00571">
    <property type="entry name" value="CBS"/>
    <property type="match status" value="1"/>
</dbReference>
<dbReference type="AlphaFoldDB" id="A0A0K9GRQ2"/>
<accession>A0A0K9GRQ2</accession>
<dbReference type="InterPro" id="IPR000644">
    <property type="entry name" value="CBS_dom"/>
</dbReference>
<dbReference type="InterPro" id="IPR048125">
    <property type="entry name" value="CBS_CbpB"/>
</dbReference>
<evidence type="ECO:0000313" key="4">
    <source>
        <dbReference type="Proteomes" id="UP000037146"/>
    </source>
</evidence>
<dbReference type="NCBIfam" id="NF041630">
    <property type="entry name" value="CBS_CbpB"/>
    <property type="match status" value="1"/>
</dbReference>
<dbReference type="EMBL" id="LFZW01000001">
    <property type="protein sequence ID" value="KMY49286.1"/>
    <property type="molecule type" value="Genomic_DNA"/>
</dbReference>
<keyword evidence="4" id="KW-1185">Reference proteome</keyword>
<feature type="domain" description="CBS" evidence="2">
    <location>
        <begin position="86"/>
        <end position="139"/>
    </location>
</feature>
<dbReference type="Gene3D" id="3.10.580.10">
    <property type="entry name" value="CBS-domain"/>
    <property type="match status" value="1"/>
</dbReference>
<evidence type="ECO:0000259" key="2">
    <source>
        <dbReference type="Pfam" id="PF00571"/>
    </source>
</evidence>
<dbReference type="InterPro" id="IPR051257">
    <property type="entry name" value="Diverse_CBS-Domain"/>
</dbReference>
<dbReference type="CDD" id="cd04643">
    <property type="entry name" value="CBS_pair_bac"/>
    <property type="match status" value="1"/>
</dbReference>
<dbReference type="PANTHER" id="PTHR43080">
    <property type="entry name" value="CBS DOMAIN-CONTAINING PROTEIN CBSX3, MITOCHONDRIAL"/>
    <property type="match status" value="1"/>
</dbReference>
<dbReference type="STRING" id="1679170.AC625_06910"/>
<dbReference type="PANTHER" id="PTHR43080:SF30">
    <property type="entry name" value="CYCLIC DI-AMP RECEPTOR B"/>
    <property type="match status" value="1"/>
</dbReference>